<protein>
    <recommendedName>
        <fullName evidence="1">Doublecortin domain-containing protein</fullName>
    </recommendedName>
</protein>
<dbReference type="GO" id="GO:0035556">
    <property type="term" value="P:intracellular signal transduction"/>
    <property type="evidence" value="ECO:0007669"/>
    <property type="project" value="InterPro"/>
</dbReference>
<dbReference type="EMBL" id="AMQN01006555">
    <property type="status" value="NOT_ANNOTATED_CDS"/>
    <property type="molecule type" value="Genomic_DNA"/>
</dbReference>
<dbReference type="PANTHER" id="PTHR23004:SF11">
    <property type="entry name" value="PROTEIN RPI-1"/>
    <property type="match status" value="1"/>
</dbReference>
<dbReference type="HOGENOM" id="CLU_162413_1_0_1"/>
<keyword evidence="4" id="KW-1185">Reference proteome</keyword>
<dbReference type="InterPro" id="IPR036572">
    <property type="entry name" value="Doublecortin_dom_sf"/>
</dbReference>
<dbReference type="OMA" id="QDMASIQ"/>
<dbReference type="PROSITE" id="PS50309">
    <property type="entry name" value="DC"/>
    <property type="match status" value="1"/>
</dbReference>
<dbReference type="GO" id="GO:0005874">
    <property type="term" value="C:microtubule"/>
    <property type="evidence" value="ECO:0007669"/>
    <property type="project" value="TreeGrafter"/>
</dbReference>
<dbReference type="EnsemblMetazoa" id="CapteT140251">
    <property type="protein sequence ID" value="CapteP140251"/>
    <property type="gene ID" value="CapteG140251"/>
</dbReference>
<dbReference type="SUPFAM" id="SSF89837">
    <property type="entry name" value="Doublecortin (DC)"/>
    <property type="match status" value="1"/>
</dbReference>
<dbReference type="SMART" id="SM00537">
    <property type="entry name" value="DCX"/>
    <property type="match status" value="1"/>
</dbReference>
<dbReference type="PANTHER" id="PTHR23004">
    <property type="entry name" value="DOUBLECORTIN DOMAIN CONTAINING 2"/>
    <property type="match status" value="1"/>
</dbReference>
<dbReference type="STRING" id="283909.R7UYI0"/>
<reference evidence="4" key="1">
    <citation type="submission" date="2012-12" db="EMBL/GenBank/DDBJ databases">
        <authorList>
            <person name="Hellsten U."/>
            <person name="Grimwood J."/>
            <person name="Chapman J.A."/>
            <person name="Shapiro H."/>
            <person name="Aerts A."/>
            <person name="Otillar R.P."/>
            <person name="Terry A.Y."/>
            <person name="Boore J.L."/>
            <person name="Simakov O."/>
            <person name="Marletaz F."/>
            <person name="Cho S.-J."/>
            <person name="Edsinger-Gonzales E."/>
            <person name="Havlak P."/>
            <person name="Kuo D.-H."/>
            <person name="Larsson T."/>
            <person name="Lv J."/>
            <person name="Arendt D."/>
            <person name="Savage R."/>
            <person name="Osoegawa K."/>
            <person name="de Jong P."/>
            <person name="Lindberg D.R."/>
            <person name="Seaver E.C."/>
            <person name="Weisblat D.A."/>
            <person name="Putnam N.H."/>
            <person name="Grigoriev I.V."/>
            <person name="Rokhsar D.S."/>
        </authorList>
    </citation>
    <scope>NUCLEOTIDE SEQUENCE</scope>
    <source>
        <strain evidence="4">I ESC-2004</strain>
    </source>
</reference>
<dbReference type="OrthoDB" id="1738954at2759"/>
<dbReference type="AlphaFoldDB" id="R7UYI0"/>
<dbReference type="EMBL" id="KB298648">
    <property type="protein sequence ID" value="ELU08992.1"/>
    <property type="molecule type" value="Genomic_DNA"/>
</dbReference>
<organism evidence="2">
    <name type="scientific">Capitella teleta</name>
    <name type="common">Polychaete worm</name>
    <dbReference type="NCBI Taxonomy" id="283909"/>
    <lineage>
        <taxon>Eukaryota</taxon>
        <taxon>Metazoa</taxon>
        <taxon>Spiralia</taxon>
        <taxon>Lophotrochozoa</taxon>
        <taxon>Annelida</taxon>
        <taxon>Polychaeta</taxon>
        <taxon>Sedentaria</taxon>
        <taxon>Scolecida</taxon>
        <taxon>Capitellidae</taxon>
        <taxon>Capitella</taxon>
    </lineage>
</organism>
<sequence length="126" mass="14760">GEMALTEQNRAKRFKLYKNGDTQFSGKEFVLNRRRIRTWDSFLQAVTTDTRCCQAVRSIRTPVGGTRIENLDQLQDKNNYVAVESGRFKRMGFVKICEMSIDVHYRDYEVHATLNNIYGTYIMLHL</sequence>
<dbReference type="GO" id="GO:0005815">
    <property type="term" value="C:microtubule organizing center"/>
    <property type="evidence" value="ECO:0007669"/>
    <property type="project" value="TreeGrafter"/>
</dbReference>
<gene>
    <name evidence="2" type="ORF">CAPTEDRAFT_140251</name>
</gene>
<dbReference type="Proteomes" id="UP000014760">
    <property type="component" value="Unassembled WGS sequence"/>
</dbReference>
<proteinExistence type="predicted"/>
<evidence type="ECO:0000313" key="4">
    <source>
        <dbReference type="Proteomes" id="UP000014760"/>
    </source>
</evidence>
<feature type="non-terminal residue" evidence="2">
    <location>
        <position position="1"/>
    </location>
</feature>
<dbReference type="InterPro" id="IPR003533">
    <property type="entry name" value="Doublecortin_dom"/>
</dbReference>
<evidence type="ECO:0000313" key="3">
    <source>
        <dbReference type="EnsemblMetazoa" id="CapteP140251"/>
    </source>
</evidence>
<accession>R7UYI0</accession>
<dbReference type="Gene3D" id="3.10.20.230">
    <property type="entry name" value="Doublecortin domain"/>
    <property type="match status" value="1"/>
</dbReference>
<evidence type="ECO:0000259" key="1">
    <source>
        <dbReference type="PROSITE" id="PS50309"/>
    </source>
</evidence>
<reference evidence="2 4" key="2">
    <citation type="journal article" date="2013" name="Nature">
        <title>Insights into bilaterian evolution from three spiralian genomes.</title>
        <authorList>
            <person name="Simakov O."/>
            <person name="Marletaz F."/>
            <person name="Cho S.J."/>
            <person name="Edsinger-Gonzales E."/>
            <person name="Havlak P."/>
            <person name="Hellsten U."/>
            <person name="Kuo D.H."/>
            <person name="Larsson T."/>
            <person name="Lv J."/>
            <person name="Arendt D."/>
            <person name="Savage R."/>
            <person name="Osoegawa K."/>
            <person name="de Jong P."/>
            <person name="Grimwood J."/>
            <person name="Chapman J.A."/>
            <person name="Shapiro H."/>
            <person name="Aerts A."/>
            <person name="Otillar R.P."/>
            <person name="Terry A.Y."/>
            <person name="Boore J.L."/>
            <person name="Grigoriev I.V."/>
            <person name="Lindberg D.R."/>
            <person name="Seaver E.C."/>
            <person name="Weisblat D.A."/>
            <person name="Putnam N.H."/>
            <person name="Rokhsar D.S."/>
        </authorList>
    </citation>
    <scope>NUCLEOTIDE SEQUENCE</scope>
    <source>
        <strain evidence="2 4">I ESC-2004</strain>
    </source>
</reference>
<dbReference type="Pfam" id="PF03607">
    <property type="entry name" value="DCX"/>
    <property type="match status" value="1"/>
</dbReference>
<feature type="domain" description="Doublecortin" evidence="1">
    <location>
        <begin position="12"/>
        <end position="94"/>
    </location>
</feature>
<evidence type="ECO:0000313" key="2">
    <source>
        <dbReference type="EMBL" id="ELU08992.1"/>
    </source>
</evidence>
<name>R7UYI0_CAPTE</name>
<reference evidence="3" key="3">
    <citation type="submission" date="2015-06" db="UniProtKB">
        <authorList>
            <consortium name="EnsemblMetazoa"/>
        </authorList>
    </citation>
    <scope>IDENTIFICATION</scope>
</reference>
<dbReference type="CDD" id="cd17071">
    <property type="entry name" value="DCX1_DCDC2_like"/>
    <property type="match status" value="1"/>
</dbReference>